<evidence type="ECO:0000256" key="10">
    <source>
        <dbReference type="SAM" id="Phobius"/>
    </source>
</evidence>
<dbReference type="GO" id="GO:0071949">
    <property type="term" value="F:FAD binding"/>
    <property type="evidence" value="ECO:0007669"/>
    <property type="project" value="InterPro"/>
</dbReference>
<evidence type="ECO:0000256" key="4">
    <source>
        <dbReference type="ARBA" id="ARBA00022630"/>
    </source>
</evidence>
<dbReference type="GO" id="GO:0055085">
    <property type="term" value="P:transmembrane transport"/>
    <property type="evidence" value="ECO:0007669"/>
    <property type="project" value="InterPro"/>
</dbReference>
<dbReference type="Gene3D" id="3.40.462.20">
    <property type="match status" value="1"/>
</dbReference>
<dbReference type="InterPro" id="IPR004841">
    <property type="entry name" value="AA-permease/SLC12A_dom"/>
</dbReference>
<dbReference type="InterPro" id="IPR016169">
    <property type="entry name" value="FAD-bd_PCMH_sub2"/>
</dbReference>
<dbReference type="EMBL" id="MNBE01000639">
    <property type="protein sequence ID" value="OKP01358.1"/>
    <property type="molecule type" value="Genomic_DNA"/>
</dbReference>
<dbReference type="STRING" id="1316194.A0A1Q5TMA1"/>
<gene>
    <name evidence="12" type="ORF">PENSUB_7348</name>
</gene>
<evidence type="ECO:0000313" key="13">
    <source>
        <dbReference type="Proteomes" id="UP000186955"/>
    </source>
</evidence>
<dbReference type="InterPro" id="IPR016166">
    <property type="entry name" value="FAD-bd_PCMH"/>
</dbReference>
<dbReference type="Gene3D" id="1.20.1740.10">
    <property type="entry name" value="Amino acid/polyamine transporter I"/>
    <property type="match status" value="1"/>
</dbReference>
<name>A0A1Q5TMA1_9EURO</name>
<dbReference type="SUPFAM" id="SSF56176">
    <property type="entry name" value="FAD-binding/transporter-associated domain-like"/>
    <property type="match status" value="1"/>
</dbReference>
<evidence type="ECO:0000256" key="7">
    <source>
        <dbReference type="ARBA" id="ARBA00022989"/>
    </source>
</evidence>
<dbReference type="Proteomes" id="UP000186955">
    <property type="component" value="Unassembled WGS sequence"/>
</dbReference>
<dbReference type="Pfam" id="PF08031">
    <property type="entry name" value="BBE"/>
    <property type="match status" value="1"/>
</dbReference>
<feature type="domain" description="FAD-binding PCMH-type" evidence="11">
    <location>
        <begin position="272"/>
        <end position="452"/>
    </location>
</feature>
<keyword evidence="5 10" id="KW-0812">Transmembrane</keyword>
<dbReference type="PANTHER" id="PTHR42973">
    <property type="entry name" value="BINDING OXIDOREDUCTASE, PUTATIVE (AFU_ORTHOLOGUE AFUA_1G17690)-RELATED"/>
    <property type="match status" value="1"/>
</dbReference>
<dbReference type="InterPro" id="IPR050416">
    <property type="entry name" value="FAD-linked_Oxidoreductase"/>
</dbReference>
<sequence length="723" mass="79932">MGMSISTFSYVGIEIVAASALEAKWPHQSPGSRTPSNVTPRPNATLIGNSVKFSAIFISILAAVAYTLAGFLVTLDIYRGDCELPRVSWLPKEVKDRCPSPGSKAAFVAIALNSGIPHLADIFNVFLIFTCLTCTSTNLYVASRTLFGLTSGLEGGKGQRWYLRILAWFGKTNRHKVPIRSVLFSAIAFWWVLFLQLIGKPETRNSINMAQNKEFAHIRETRETSQVAVIENELRSCIPRIVAGKDQLLCVHQQLLYSPWRDWVHQGERISIGGLPQYVVNATKEEQIVTAMEWASKRNIRIVIKSTGHDFNGRATGAYSLSIWTHNFRDIEHKPDWRIPGSKDTANVLICGGGTNWGSAYIAANAANRSVVGAEDVTVGIGGQLTNGGHGVLSSYHGLVSDHLYQATVITTKGCRLVVNDEQNQDMFWAIRGAGGGVFGVVTELVINTKPRPENAVSAALTFYARDSFRPMEDAAWAAIAELTSQFPDLIDTGVTGTVDTMTGQMAKKYLPLPHAVAGPAVSAKLFAFNTTVESMRHKIRKLVNSIEDASKGNLSILVTELYSEEDLDKYLRKIFVAQRPDDGNMLRFDLQAGSGPAKVPKERRASENWYWRKAYVLAMAWGAHINATEDASNALKSAIDWYEENQEAVWRKWAPDAGAYLNAANGFSRSWKHDFYGDKYGKLLKIKEKYDPTESLWSYSGVGSEKWQYDLHSGLLCQAGKS</sequence>
<dbReference type="Gene3D" id="3.30.465.10">
    <property type="match status" value="1"/>
</dbReference>
<dbReference type="InterPro" id="IPR006094">
    <property type="entry name" value="Oxid_FAD_bind_N"/>
</dbReference>
<dbReference type="AlphaFoldDB" id="A0A1Q5TMA1"/>
<dbReference type="GO" id="GO:0016020">
    <property type="term" value="C:membrane"/>
    <property type="evidence" value="ECO:0007669"/>
    <property type="project" value="UniProtKB-SubCell"/>
</dbReference>
<feature type="transmembrane region" description="Helical" evidence="10">
    <location>
        <begin position="181"/>
        <end position="199"/>
    </location>
</feature>
<evidence type="ECO:0000256" key="2">
    <source>
        <dbReference type="ARBA" id="ARBA00004141"/>
    </source>
</evidence>
<keyword evidence="4" id="KW-0285">Flavoprotein</keyword>
<keyword evidence="9 10" id="KW-0472">Membrane</keyword>
<evidence type="ECO:0000256" key="1">
    <source>
        <dbReference type="ARBA" id="ARBA00001974"/>
    </source>
</evidence>
<keyword evidence="8" id="KW-0560">Oxidoreductase</keyword>
<feature type="transmembrane region" description="Helical" evidence="10">
    <location>
        <begin position="55"/>
        <end position="78"/>
    </location>
</feature>
<evidence type="ECO:0000256" key="8">
    <source>
        <dbReference type="ARBA" id="ARBA00023002"/>
    </source>
</evidence>
<dbReference type="Pfam" id="PF01565">
    <property type="entry name" value="FAD_binding_4"/>
    <property type="match status" value="1"/>
</dbReference>
<comment type="cofactor">
    <cofactor evidence="1">
        <name>FAD</name>
        <dbReference type="ChEBI" id="CHEBI:57692"/>
    </cofactor>
</comment>
<dbReference type="InterPro" id="IPR012951">
    <property type="entry name" value="BBE"/>
</dbReference>
<evidence type="ECO:0000256" key="9">
    <source>
        <dbReference type="ARBA" id="ARBA00023136"/>
    </source>
</evidence>
<dbReference type="PROSITE" id="PS51387">
    <property type="entry name" value="FAD_PCMH"/>
    <property type="match status" value="1"/>
</dbReference>
<evidence type="ECO:0000256" key="5">
    <source>
        <dbReference type="ARBA" id="ARBA00022692"/>
    </source>
</evidence>
<keyword evidence="7 10" id="KW-1133">Transmembrane helix</keyword>
<accession>A0A1Q5TMA1</accession>
<dbReference type="InterPro" id="IPR036318">
    <property type="entry name" value="FAD-bd_PCMH-like_sf"/>
</dbReference>
<keyword evidence="6" id="KW-0274">FAD</keyword>
<keyword evidence="13" id="KW-1185">Reference proteome</keyword>
<evidence type="ECO:0000313" key="12">
    <source>
        <dbReference type="EMBL" id="OKP01358.1"/>
    </source>
</evidence>
<evidence type="ECO:0000259" key="11">
    <source>
        <dbReference type="PROSITE" id="PS51387"/>
    </source>
</evidence>
<dbReference type="PANTHER" id="PTHR42973:SF39">
    <property type="entry name" value="FAD-BINDING PCMH-TYPE DOMAIN-CONTAINING PROTEIN"/>
    <property type="match status" value="1"/>
</dbReference>
<comment type="similarity">
    <text evidence="3">Belongs to the oxygen-dependent FAD-linked oxidoreductase family.</text>
</comment>
<proteinExistence type="inferred from homology"/>
<evidence type="ECO:0000256" key="3">
    <source>
        <dbReference type="ARBA" id="ARBA00005466"/>
    </source>
</evidence>
<dbReference type="Pfam" id="PF00324">
    <property type="entry name" value="AA_permease"/>
    <property type="match status" value="1"/>
</dbReference>
<protein>
    <recommendedName>
        <fullName evidence="11">FAD-binding PCMH-type domain-containing protein</fullName>
    </recommendedName>
</protein>
<comment type="subcellular location">
    <subcellularLocation>
        <location evidence="2">Membrane</location>
        <topology evidence="2">Multi-pass membrane protein</topology>
    </subcellularLocation>
</comment>
<comment type="caution">
    <text evidence="12">The sequence shown here is derived from an EMBL/GenBank/DDBJ whole genome shotgun (WGS) entry which is preliminary data.</text>
</comment>
<dbReference type="GO" id="GO:0016491">
    <property type="term" value="F:oxidoreductase activity"/>
    <property type="evidence" value="ECO:0007669"/>
    <property type="project" value="UniProtKB-KW"/>
</dbReference>
<reference evidence="12 13" key="1">
    <citation type="submission" date="2016-10" db="EMBL/GenBank/DDBJ databases">
        <title>Genome sequence of the ascomycete fungus Penicillium subrubescens.</title>
        <authorList>
            <person name="De Vries R.P."/>
            <person name="Peng M."/>
            <person name="Dilokpimol A."/>
            <person name="Hilden K."/>
            <person name="Makela M.R."/>
            <person name="Grigoriev I."/>
            <person name="Riley R."/>
            <person name="Granchi Z."/>
        </authorList>
    </citation>
    <scope>NUCLEOTIDE SEQUENCE [LARGE SCALE GENOMIC DNA]</scope>
    <source>
        <strain evidence="12 13">CBS 132785</strain>
    </source>
</reference>
<organism evidence="12 13">
    <name type="scientific">Penicillium subrubescens</name>
    <dbReference type="NCBI Taxonomy" id="1316194"/>
    <lineage>
        <taxon>Eukaryota</taxon>
        <taxon>Fungi</taxon>
        <taxon>Dikarya</taxon>
        <taxon>Ascomycota</taxon>
        <taxon>Pezizomycotina</taxon>
        <taxon>Eurotiomycetes</taxon>
        <taxon>Eurotiomycetidae</taxon>
        <taxon>Eurotiales</taxon>
        <taxon>Aspergillaceae</taxon>
        <taxon>Penicillium</taxon>
    </lineage>
</organism>
<evidence type="ECO:0000256" key="6">
    <source>
        <dbReference type="ARBA" id="ARBA00022827"/>
    </source>
</evidence>